<dbReference type="PANTHER" id="PTHR42852:SF13">
    <property type="entry name" value="PROTEIN DIPZ"/>
    <property type="match status" value="1"/>
</dbReference>
<dbReference type="Proteomes" id="UP001589828">
    <property type="component" value="Unassembled WGS sequence"/>
</dbReference>
<dbReference type="InterPro" id="IPR013766">
    <property type="entry name" value="Thioredoxin_domain"/>
</dbReference>
<dbReference type="Gene3D" id="3.40.30.10">
    <property type="entry name" value="Glutaredoxin"/>
    <property type="match status" value="1"/>
</dbReference>
<protein>
    <submittedName>
        <fullName evidence="3">TlpA family protein disulfide reductase</fullName>
    </submittedName>
</protein>
<dbReference type="EMBL" id="JBHLTS010000020">
    <property type="protein sequence ID" value="MFC0514304.1"/>
    <property type="molecule type" value="Genomic_DNA"/>
</dbReference>
<evidence type="ECO:0000256" key="1">
    <source>
        <dbReference type="SAM" id="SignalP"/>
    </source>
</evidence>
<accession>A0ABV6L4C6</accession>
<sequence>MNLTIKTLIKISICTVFALLYNINVNAQATLVQKTIDKIKSYKNLSYQHLSKVKESFTNDTLTRQSKNFILKAPDDKTLGYLYRTETLNKAGNSVSTEFYNGKNLIRINQADSTYLIDEINGKAVMGLLTDLNWIKDFAVKQSSKMVIANDTIINAITCSHLIINYRDTIINNEHLYTRFHLFIDKVSDMPVYLIRNVRSADIGNAVTNYYSKDSYFDYKFDQNDISVADWVIPNGFHEKIDEPEIPLLPVGSIAPDFVLDGVDGKKITLSKLRGKVVLLDYFFVGCYPCMLSLKPLNSIHEKYKNQNVAIVSLTERDNEKVVAEFRKNYNIKYPIYVNGRDAVKSYHVRGFPTFYFIDKEGKIANVFVGYGDDFEEKVTSVIDKLLK</sequence>
<evidence type="ECO:0000313" key="4">
    <source>
        <dbReference type="Proteomes" id="UP001589828"/>
    </source>
</evidence>
<dbReference type="Pfam" id="PF00578">
    <property type="entry name" value="AhpC-TSA"/>
    <property type="match status" value="1"/>
</dbReference>
<feature type="domain" description="Thioredoxin" evidence="2">
    <location>
        <begin position="249"/>
        <end position="388"/>
    </location>
</feature>
<evidence type="ECO:0000313" key="3">
    <source>
        <dbReference type="EMBL" id="MFC0514304.1"/>
    </source>
</evidence>
<dbReference type="SUPFAM" id="SSF52833">
    <property type="entry name" value="Thioredoxin-like"/>
    <property type="match status" value="1"/>
</dbReference>
<dbReference type="PROSITE" id="PS51352">
    <property type="entry name" value="THIOREDOXIN_2"/>
    <property type="match status" value="1"/>
</dbReference>
<dbReference type="RefSeq" id="WP_377022157.1">
    <property type="nucleotide sequence ID" value="NZ_JBHLTS010000020.1"/>
</dbReference>
<proteinExistence type="predicted"/>
<dbReference type="InterPro" id="IPR000866">
    <property type="entry name" value="AhpC/TSA"/>
</dbReference>
<comment type="caution">
    <text evidence="3">The sequence shown here is derived from an EMBL/GenBank/DDBJ whole genome shotgun (WGS) entry which is preliminary data.</text>
</comment>
<reference evidence="3 4" key="1">
    <citation type="submission" date="2024-09" db="EMBL/GenBank/DDBJ databases">
        <authorList>
            <person name="Sun Q."/>
            <person name="Mori K."/>
        </authorList>
    </citation>
    <scope>NUCLEOTIDE SEQUENCE [LARGE SCALE GENOMIC DNA]</scope>
    <source>
        <strain evidence="3 4">NCAIM B.02415</strain>
    </source>
</reference>
<gene>
    <name evidence="3" type="ORF">ACFFGT_08840</name>
</gene>
<dbReference type="PANTHER" id="PTHR42852">
    <property type="entry name" value="THIOL:DISULFIDE INTERCHANGE PROTEIN DSBE"/>
    <property type="match status" value="1"/>
</dbReference>
<name>A0ABV6L4C6_9SPHI</name>
<keyword evidence="4" id="KW-1185">Reference proteome</keyword>
<keyword evidence="1" id="KW-0732">Signal</keyword>
<feature type="chain" id="PRO_5046594539" evidence="1">
    <location>
        <begin position="28"/>
        <end position="388"/>
    </location>
</feature>
<dbReference type="CDD" id="cd02966">
    <property type="entry name" value="TlpA_like_family"/>
    <property type="match status" value="1"/>
</dbReference>
<organism evidence="3 4">
    <name type="scientific">Mucilaginibacter angelicae</name>
    <dbReference type="NCBI Taxonomy" id="869718"/>
    <lineage>
        <taxon>Bacteria</taxon>
        <taxon>Pseudomonadati</taxon>
        <taxon>Bacteroidota</taxon>
        <taxon>Sphingobacteriia</taxon>
        <taxon>Sphingobacteriales</taxon>
        <taxon>Sphingobacteriaceae</taxon>
        <taxon>Mucilaginibacter</taxon>
    </lineage>
</organism>
<feature type="signal peptide" evidence="1">
    <location>
        <begin position="1"/>
        <end position="27"/>
    </location>
</feature>
<evidence type="ECO:0000259" key="2">
    <source>
        <dbReference type="PROSITE" id="PS51352"/>
    </source>
</evidence>
<dbReference type="InterPro" id="IPR036249">
    <property type="entry name" value="Thioredoxin-like_sf"/>
</dbReference>
<dbReference type="InterPro" id="IPR050553">
    <property type="entry name" value="Thioredoxin_ResA/DsbE_sf"/>
</dbReference>